<dbReference type="Pfam" id="PF00535">
    <property type="entry name" value="Glycos_transf_2"/>
    <property type="match status" value="1"/>
</dbReference>
<dbReference type="OrthoDB" id="9802649at2"/>
<accession>A0A1H6H373</accession>
<sequence length="307" mass="36320">MKKVIVLISTYNGENFIREQMDSILMQQDVEIEIHVSDDNSRDNTVNIIKSEYSDKISNLNINKIGTGAAAKNFLQQLMRLSESDTFDYVALSDQDDIWNPRKMIAAVEALEKSNSKMYASNLTIWNNSDNSTQLFKKDFPQKKYDYLFEGGSAGCTYVLTRDIVLELQQIIKNIDYSEWPNFSHDWLLYFLVRNLNEKVFIDGNPYINYRIHDQNVHGHMNTLSVKMIKERTKLFFNGWYHHHALHYKKLLQSNSLEYKILDNFTKSYFSRMGVLLKYNFQLMRDNKKFLMFFFFTMINFKTPKDV</sequence>
<evidence type="ECO:0000313" key="3">
    <source>
        <dbReference type="Proteomes" id="UP000198561"/>
    </source>
</evidence>
<dbReference type="STRING" id="680127.SAMN05421593_0772"/>
<evidence type="ECO:0000259" key="1">
    <source>
        <dbReference type="Pfam" id="PF00535"/>
    </source>
</evidence>
<dbReference type="InterPro" id="IPR001173">
    <property type="entry name" value="Glyco_trans_2-like"/>
</dbReference>
<dbReference type="Gene3D" id="3.90.550.10">
    <property type="entry name" value="Spore Coat Polysaccharide Biosynthesis Protein SpsA, Chain A"/>
    <property type="match status" value="1"/>
</dbReference>
<dbReference type="GO" id="GO:0016758">
    <property type="term" value="F:hexosyltransferase activity"/>
    <property type="evidence" value="ECO:0007669"/>
    <property type="project" value="UniProtKB-ARBA"/>
</dbReference>
<keyword evidence="2" id="KW-0808">Transferase</keyword>
<dbReference type="PANTHER" id="PTHR22916:SF3">
    <property type="entry name" value="UDP-GLCNAC:BETAGAL BETA-1,3-N-ACETYLGLUCOSAMINYLTRANSFERASE-LIKE PROTEIN 1"/>
    <property type="match status" value="1"/>
</dbReference>
<proteinExistence type="predicted"/>
<gene>
    <name evidence="2" type="ORF">SAMN05421593_0772</name>
</gene>
<dbReference type="Proteomes" id="UP000198561">
    <property type="component" value="Unassembled WGS sequence"/>
</dbReference>
<protein>
    <submittedName>
        <fullName evidence="2">Rhamnosyltransferase</fullName>
    </submittedName>
</protein>
<dbReference type="SUPFAM" id="SSF53448">
    <property type="entry name" value="Nucleotide-diphospho-sugar transferases"/>
    <property type="match status" value="1"/>
</dbReference>
<dbReference type="EMBL" id="FNWQ01000001">
    <property type="protein sequence ID" value="SEH28648.1"/>
    <property type="molecule type" value="Genomic_DNA"/>
</dbReference>
<reference evidence="2 3" key="1">
    <citation type="submission" date="2016-10" db="EMBL/GenBank/DDBJ databases">
        <authorList>
            <person name="de Groot N.N."/>
        </authorList>
    </citation>
    <scope>NUCLEOTIDE SEQUENCE [LARGE SCALE GENOMIC DNA]</scope>
    <source>
        <strain evidence="2 3">DSM 23031</strain>
    </source>
</reference>
<dbReference type="InterPro" id="IPR029044">
    <property type="entry name" value="Nucleotide-diphossugar_trans"/>
</dbReference>
<evidence type="ECO:0000313" key="2">
    <source>
        <dbReference type="EMBL" id="SEH28648.1"/>
    </source>
</evidence>
<name>A0A1H6H373_CHRCI</name>
<feature type="domain" description="Glycosyltransferase 2-like" evidence="1">
    <location>
        <begin position="6"/>
        <end position="137"/>
    </location>
</feature>
<dbReference type="RefSeq" id="WP_089689970.1">
    <property type="nucleotide sequence ID" value="NZ_FNWQ01000001.1"/>
</dbReference>
<dbReference type="PANTHER" id="PTHR22916">
    <property type="entry name" value="GLYCOSYLTRANSFERASE"/>
    <property type="match status" value="1"/>
</dbReference>
<organism evidence="2 3">
    <name type="scientific">Chryseobacterium culicis</name>
    <dbReference type="NCBI Taxonomy" id="680127"/>
    <lineage>
        <taxon>Bacteria</taxon>
        <taxon>Pseudomonadati</taxon>
        <taxon>Bacteroidota</taxon>
        <taxon>Flavobacteriia</taxon>
        <taxon>Flavobacteriales</taxon>
        <taxon>Weeksellaceae</taxon>
        <taxon>Chryseobacterium group</taxon>
        <taxon>Chryseobacterium</taxon>
    </lineage>
</organism>
<dbReference type="AlphaFoldDB" id="A0A1H6H373"/>